<feature type="compositionally biased region" description="Polar residues" evidence="8">
    <location>
        <begin position="587"/>
        <end position="596"/>
    </location>
</feature>
<comment type="catalytic activity">
    <reaction evidence="1">
        <text>S-ubiquitinyl-[E2 ubiquitin-conjugating enzyme]-L-cysteine + [acceptor protein]-L-lysine = [E2 ubiquitin-conjugating enzyme]-L-cysteine + N(6)-ubiquitinyl-[acceptor protein]-L-lysine.</text>
        <dbReference type="EC" id="2.3.2.26"/>
    </reaction>
</comment>
<dbReference type="CDD" id="cd00078">
    <property type="entry name" value="HECTc"/>
    <property type="match status" value="1"/>
</dbReference>
<dbReference type="PROSITE" id="PS50237">
    <property type="entry name" value="HECT"/>
    <property type="match status" value="1"/>
</dbReference>
<proteinExistence type="predicted"/>
<dbReference type="PANTHER" id="PTHR45700:SF8">
    <property type="entry name" value="HECT-TYPE E3 UBIQUITIN TRANSFERASE"/>
    <property type="match status" value="1"/>
</dbReference>
<dbReference type="SMART" id="SM00119">
    <property type="entry name" value="HECTc"/>
    <property type="match status" value="1"/>
</dbReference>
<keyword evidence="5" id="KW-0808">Transferase</keyword>
<dbReference type="GO" id="GO:0000209">
    <property type="term" value="P:protein polyubiquitination"/>
    <property type="evidence" value="ECO:0007669"/>
    <property type="project" value="InterPro"/>
</dbReference>
<dbReference type="InterPro" id="IPR035983">
    <property type="entry name" value="Hect_E3_ubiquitin_ligase"/>
</dbReference>
<accession>A0A5K3ELT9</accession>
<dbReference type="SUPFAM" id="SSF56204">
    <property type="entry name" value="Hect, E3 ligase catalytic domain"/>
    <property type="match status" value="1"/>
</dbReference>
<dbReference type="GO" id="GO:0005737">
    <property type="term" value="C:cytoplasm"/>
    <property type="evidence" value="ECO:0007669"/>
    <property type="project" value="UniProtKB-SubCell"/>
</dbReference>
<dbReference type="InterPro" id="IPR000569">
    <property type="entry name" value="HECT_dom"/>
</dbReference>
<evidence type="ECO:0000256" key="8">
    <source>
        <dbReference type="SAM" id="MobiDB-lite"/>
    </source>
</evidence>
<sequence>CAPISGERLWGLVRRYPVFVTNKIQGLRLFLPDMDDSTHQAVIQERIRYYFNQLTIGCGDAACTNQNCASSANFAHPGIDSNRAAALALRLLRDSEPMCFSQSASSTDPAQPQKASISKINHVTSSEVRTSQSRDAAVSSDDNQCSSQSTPTAISPPSNQTQEIMEGEEVEEDNRHELLEESTPNSAHNDISPGLSRFLLQVSNSPPPSAMQTPFLESAAAAAAESGDDAEATRLNHLLGLLDRFVKQSNRKGDDEANDAPSSTCIIGKRVEGLKLTEVQSCVADCEAQGNWTPIRLLIEEVFTSLTALANSFTRESKSEDVEMKLSPSTGASTSLKTYESPKPTRKFGLDTPPFQPFLNDDSYPALPVDIEEARATYKLLLERLPKTLEMESTLSHLLRRQLIVTLRRIFRIYPFPSSSGTSRDAYLALLEETNPTVGGEADRIQQRMVNLFATIYACPLVTDPLHFEPILPHLCHLTASLPMATQARLCRTWAEYARAQRAASPSTPCWLLDLHRILMQQITLRCLTLEPAANELDEAPAPNDDHVICDVARVIRVVFYASLLAGGCDSPEQLEREANEMEGTTKGPSISSTSFRSERTPLRKDPLGTILGISPNDCRNPLIPPSEFLNETLNEVLVVEKDFANFRSHRSGWPGKLSFMELPFMLQTTTKSTQLYYDNRLNMLQERRGAILHALFATSTSDAALEMPYFKICVARERVVEDALVALELTRMEAVGDLKKQLYVEFDGEQGIDEGGLSKEFFQLIIERIFNPDYGMFVFDEESQCYWFNRSPLAEELDREYCLIGTILGLAIYNNIILDIHFPAVLFRKLCGKLASSLADLEDAWPDLAHGLQALLDYEGDNFEEDHCLNFVISYSDMFGQVVTQELVPDGASKPVTIANRQEFVDRTVDFLLNTSVRKQFSAFRKGFLSVVEDTPLFSLFSPSEVELLLRGSQEYDFGELERVTEYEGDYNTETPVIRQFWSIVHAMSEQEQRKLLQFTTGTDRIPVGGMSRLKFVIARQGPDSDRLPTAHTCFNVLLLPEYSNKEKLERCLRIAITYSKGFGMF</sequence>
<name>A0A5K3ELT9_MESCO</name>
<dbReference type="EC" id="2.3.2.26" evidence="3"/>
<dbReference type="Pfam" id="PF16558">
    <property type="entry name" value="AZUL"/>
    <property type="match status" value="1"/>
</dbReference>
<feature type="region of interest" description="Disordered" evidence="8">
    <location>
        <begin position="321"/>
        <end position="347"/>
    </location>
</feature>
<evidence type="ECO:0000313" key="10">
    <source>
        <dbReference type="WBParaSite" id="MCU_001192-RA"/>
    </source>
</evidence>
<evidence type="ECO:0000256" key="7">
    <source>
        <dbReference type="PROSITE-ProRule" id="PRU00104"/>
    </source>
</evidence>
<dbReference type="FunFam" id="3.30.2410.10:FF:000003">
    <property type="entry name" value="probable E3 ubiquitin-protein ligase HERC4 isoform X1"/>
    <property type="match status" value="1"/>
</dbReference>
<feature type="compositionally biased region" description="Polar residues" evidence="8">
    <location>
        <begin position="327"/>
        <end position="338"/>
    </location>
</feature>
<dbReference type="FunFam" id="3.30.2160.10:FF:000004">
    <property type="entry name" value="probable E3 ubiquitin-protein ligase HERC4 isoform X1"/>
    <property type="match status" value="1"/>
</dbReference>
<comment type="subcellular location">
    <subcellularLocation>
        <location evidence="2">Cytoplasm</location>
    </subcellularLocation>
</comment>
<feature type="compositionally biased region" description="Polar residues" evidence="8">
    <location>
        <begin position="100"/>
        <end position="163"/>
    </location>
</feature>
<dbReference type="GO" id="GO:0061630">
    <property type="term" value="F:ubiquitin protein ligase activity"/>
    <property type="evidence" value="ECO:0007669"/>
    <property type="project" value="UniProtKB-EC"/>
</dbReference>
<dbReference type="InterPro" id="IPR032353">
    <property type="entry name" value="AZUL"/>
</dbReference>
<organism evidence="10">
    <name type="scientific">Mesocestoides corti</name>
    <name type="common">Flatworm</name>
    <dbReference type="NCBI Taxonomy" id="53468"/>
    <lineage>
        <taxon>Eukaryota</taxon>
        <taxon>Metazoa</taxon>
        <taxon>Spiralia</taxon>
        <taxon>Lophotrochozoa</taxon>
        <taxon>Platyhelminthes</taxon>
        <taxon>Cestoda</taxon>
        <taxon>Eucestoda</taxon>
        <taxon>Cyclophyllidea</taxon>
        <taxon>Mesocestoididae</taxon>
        <taxon>Mesocestoides</taxon>
    </lineage>
</organism>
<dbReference type="InterPro" id="IPR044611">
    <property type="entry name" value="E3A/B/C-like"/>
</dbReference>
<reference evidence="10" key="1">
    <citation type="submission" date="2019-11" db="UniProtKB">
        <authorList>
            <consortium name="WormBaseParasite"/>
        </authorList>
    </citation>
    <scope>IDENTIFICATION</scope>
</reference>
<dbReference type="Gene3D" id="3.90.1750.10">
    <property type="entry name" value="Hect, E3 ligase catalytic domains"/>
    <property type="match status" value="1"/>
</dbReference>
<feature type="region of interest" description="Disordered" evidence="8">
    <location>
        <begin position="100"/>
        <end position="193"/>
    </location>
</feature>
<dbReference type="Gene3D" id="6.10.130.10">
    <property type="entry name" value="Ubiquitin-protein ligase E3A, N-terminal zinc-binding domain (AZUL)"/>
    <property type="match status" value="1"/>
</dbReference>
<dbReference type="WBParaSite" id="MCU_001192-RA">
    <property type="protein sequence ID" value="MCU_001192-RA"/>
    <property type="gene ID" value="MCU_001192"/>
</dbReference>
<dbReference type="Gene3D" id="3.30.2160.10">
    <property type="entry name" value="Hect, E3 ligase catalytic domain"/>
    <property type="match status" value="1"/>
</dbReference>
<keyword evidence="4" id="KW-0963">Cytoplasm</keyword>
<dbReference type="PANTHER" id="PTHR45700">
    <property type="entry name" value="UBIQUITIN-PROTEIN LIGASE E3C"/>
    <property type="match status" value="1"/>
</dbReference>
<evidence type="ECO:0000256" key="2">
    <source>
        <dbReference type="ARBA" id="ARBA00004496"/>
    </source>
</evidence>
<evidence type="ECO:0000259" key="9">
    <source>
        <dbReference type="PROSITE" id="PS50237"/>
    </source>
</evidence>
<evidence type="ECO:0000256" key="1">
    <source>
        <dbReference type="ARBA" id="ARBA00000885"/>
    </source>
</evidence>
<feature type="domain" description="HECT" evidence="9">
    <location>
        <begin position="735"/>
        <end position="1067"/>
    </location>
</feature>
<dbReference type="Pfam" id="PF00632">
    <property type="entry name" value="HECT"/>
    <property type="match status" value="1"/>
</dbReference>
<evidence type="ECO:0000256" key="4">
    <source>
        <dbReference type="ARBA" id="ARBA00022490"/>
    </source>
</evidence>
<evidence type="ECO:0000256" key="5">
    <source>
        <dbReference type="ARBA" id="ARBA00022679"/>
    </source>
</evidence>
<feature type="active site" description="Glycyl thioester intermediate" evidence="7">
    <location>
        <position position="1035"/>
    </location>
</feature>
<dbReference type="Gene3D" id="3.30.2410.10">
    <property type="entry name" value="Hect, E3 ligase catalytic domain"/>
    <property type="match status" value="1"/>
</dbReference>
<dbReference type="InterPro" id="IPR042556">
    <property type="entry name" value="AZUL_sf"/>
</dbReference>
<keyword evidence="6 7" id="KW-0833">Ubl conjugation pathway</keyword>
<evidence type="ECO:0000256" key="6">
    <source>
        <dbReference type="ARBA" id="ARBA00022786"/>
    </source>
</evidence>
<protein>
    <recommendedName>
        <fullName evidence="3">HECT-type E3 ubiquitin transferase</fullName>
        <ecNumber evidence="3">2.3.2.26</ecNumber>
    </recommendedName>
</protein>
<feature type="region of interest" description="Disordered" evidence="8">
    <location>
        <begin position="577"/>
        <end position="604"/>
    </location>
</feature>
<evidence type="ECO:0000256" key="3">
    <source>
        <dbReference type="ARBA" id="ARBA00012485"/>
    </source>
</evidence>
<dbReference type="AlphaFoldDB" id="A0A5K3ELT9"/>